<evidence type="ECO:0000256" key="3">
    <source>
        <dbReference type="ARBA" id="ARBA00023125"/>
    </source>
</evidence>
<accession>A0ABS7YP43</accession>
<evidence type="ECO:0000313" key="7">
    <source>
        <dbReference type="Proteomes" id="UP001199044"/>
    </source>
</evidence>
<dbReference type="InterPro" id="IPR036390">
    <property type="entry name" value="WH_DNA-bd_sf"/>
</dbReference>
<dbReference type="Gene3D" id="1.10.10.10">
    <property type="entry name" value="Winged helix-like DNA-binding domain superfamily/Winged helix DNA-binding domain"/>
    <property type="match status" value="1"/>
</dbReference>
<evidence type="ECO:0000256" key="4">
    <source>
        <dbReference type="ARBA" id="ARBA00023163"/>
    </source>
</evidence>
<feature type="domain" description="HTH lysR-type" evidence="5">
    <location>
        <begin position="3"/>
        <end position="60"/>
    </location>
</feature>
<dbReference type="PROSITE" id="PS50931">
    <property type="entry name" value="HTH_LYSR"/>
    <property type="match status" value="1"/>
</dbReference>
<organism evidence="6 7">
    <name type="scientific">Vibrio tritonius</name>
    <dbReference type="NCBI Taxonomy" id="1435069"/>
    <lineage>
        <taxon>Bacteria</taxon>
        <taxon>Pseudomonadati</taxon>
        <taxon>Pseudomonadota</taxon>
        <taxon>Gammaproteobacteria</taxon>
        <taxon>Vibrionales</taxon>
        <taxon>Vibrionaceae</taxon>
        <taxon>Vibrio</taxon>
    </lineage>
</organism>
<dbReference type="PRINTS" id="PR00039">
    <property type="entry name" value="HTHLYSR"/>
</dbReference>
<sequence length="305" mass="34479">MNWTLDQLAAFVTSAKAGSFSAAARRLGKAQSRISTAIANLEADLDIELFDRSSKLPTLTPAGKEMYKEAEAILLQCQRLDARAFRASSRQEISLTIAMDEAVPIGIFECFFEQFANKFPLLKLTIINGSQEDIAQWVDEKRADLGILFHVNTLPDSLDFVSIGQFQHSLIVSKNHPLAECPEPSLSELNQYKQLVICDRMGNSKGQTICPDHWFIDSYYYITALVMRNIGWALVPEHLAKYEFYCDDIVELSTKYIPLPLLVEMGVVKRVDRGDSDVINWIYENISNKKLQQFASDFAKLTTHQ</sequence>
<gene>
    <name evidence="6" type="ORF">LDJ79_13460</name>
</gene>
<dbReference type="Pfam" id="PF00126">
    <property type="entry name" value="HTH_1"/>
    <property type="match status" value="1"/>
</dbReference>
<dbReference type="EMBL" id="JAIWIU010000091">
    <property type="protein sequence ID" value="MCA2017128.1"/>
    <property type="molecule type" value="Genomic_DNA"/>
</dbReference>
<name>A0ABS7YP43_9VIBR</name>
<evidence type="ECO:0000313" key="6">
    <source>
        <dbReference type="EMBL" id="MCA2017128.1"/>
    </source>
</evidence>
<dbReference type="PANTHER" id="PTHR30126">
    <property type="entry name" value="HTH-TYPE TRANSCRIPTIONAL REGULATOR"/>
    <property type="match status" value="1"/>
</dbReference>
<evidence type="ECO:0000256" key="2">
    <source>
        <dbReference type="ARBA" id="ARBA00023015"/>
    </source>
</evidence>
<keyword evidence="7" id="KW-1185">Reference proteome</keyword>
<dbReference type="InterPro" id="IPR000847">
    <property type="entry name" value="LysR_HTH_N"/>
</dbReference>
<dbReference type="SUPFAM" id="SSF53850">
    <property type="entry name" value="Periplasmic binding protein-like II"/>
    <property type="match status" value="1"/>
</dbReference>
<dbReference type="Gene3D" id="3.40.190.290">
    <property type="match status" value="1"/>
</dbReference>
<protein>
    <submittedName>
        <fullName evidence="6">LysR family transcriptional regulator</fullName>
    </submittedName>
</protein>
<evidence type="ECO:0000256" key="1">
    <source>
        <dbReference type="ARBA" id="ARBA00009437"/>
    </source>
</evidence>
<dbReference type="RefSeq" id="WP_225250933.1">
    <property type="nucleotide sequence ID" value="NZ_JAIWIU010000091.1"/>
</dbReference>
<reference evidence="7" key="1">
    <citation type="submission" date="2023-07" db="EMBL/GenBank/DDBJ databases">
        <title>Molecular identification of indigenous halophilic bacteria isolated from red sea cost, biodegradation of synthetic dyes and assessment of degraded metabolite toxicity.</title>
        <authorList>
            <person name="Chaieb K."/>
            <person name="Altayb H.N."/>
        </authorList>
    </citation>
    <scope>NUCLEOTIDE SEQUENCE [LARGE SCALE GENOMIC DNA]</scope>
    <source>
        <strain evidence="7">K20</strain>
    </source>
</reference>
<keyword evidence="2" id="KW-0805">Transcription regulation</keyword>
<proteinExistence type="inferred from homology"/>
<keyword evidence="3" id="KW-0238">DNA-binding</keyword>
<dbReference type="Proteomes" id="UP001199044">
    <property type="component" value="Unassembled WGS sequence"/>
</dbReference>
<keyword evidence="4" id="KW-0804">Transcription</keyword>
<dbReference type="SUPFAM" id="SSF46785">
    <property type="entry name" value="Winged helix' DNA-binding domain"/>
    <property type="match status" value="1"/>
</dbReference>
<dbReference type="CDD" id="cd05466">
    <property type="entry name" value="PBP2_LTTR_substrate"/>
    <property type="match status" value="1"/>
</dbReference>
<comment type="similarity">
    <text evidence="1">Belongs to the LysR transcriptional regulatory family.</text>
</comment>
<dbReference type="InterPro" id="IPR005119">
    <property type="entry name" value="LysR_subst-bd"/>
</dbReference>
<dbReference type="InterPro" id="IPR036388">
    <property type="entry name" value="WH-like_DNA-bd_sf"/>
</dbReference>
<dbReference type="Pfam" id="PF03466">
    <property type="entry name" value="LysR_substrate"/>
    <property type="match status" value="1"/>
</dbReference>
<evidence type="ECO:0000259" key="5">
    <source>
        <dbReference type="PROSITE" id="PS50931"/>
    </source>
</evidence>
<comment type="caution">
    <text evidence="6">The sequence shown here is derived from an EMBL/GenBank/DDBJ whole genome shotgun (WGS) entry which is preliminary data.</text>
</comment>
<dbReference type="PANTHER" id="PTHR30126:SF91">
    <property type="entry name" value="LYSR FAMILY TRANSCRIPTIONAL REGULATOR"/>
    <property type="match status" value="1"/>
</dbReference>